<name>A0A9Q1QKA5_9CARY</name>
<protein>
    <recommendedName>
        <fullName evidence="2">CCHC-type domain-containing protein</fullName>
    </recommendedName>
</protein>
<sequence>MASGLEEEWKRLKLTKEEEDIIICDEEDPSEKAEQFKYVKVLDLCYACGKSGHVYKDCALFDENIPVTELQYGDFLRASPLKPKGKTTEADLMEERRLVQASRNKKKSSQATKKLAFRDSSYKGAASPKARQKAAHDEVAQMLIDESAAAMENRNLDELGEFLAVLWECWNARNHFIFETPDKSLAILGARTISFVRSCRASHACETEKKSASPALWKPPESGWFKLNFDGGKNGESGRVWGFVVHSCDGDIILAGVDKAADLQASKLKKPEPACLD</sequence>
<organism evidence="3 4">
    <name type="scientific">Carnegiea gigantea</name>
    <dbReference type="NCBI Taxonomy" id="171969"/>
    <lineage>
        <taxon>Eukaryota</taxon>
        <taxon>Viridiplantae</taxon>
        <taxon>Streptophyta</taxon>
        <taxon>Embryophyta</taxon>
        <taxon>Tracheophyta</taxon>
        <taxon>Spermatophyta</taxon>
        <taxon>Magnoliopsida</taxon>
        <taxon>eudicotyledons</taxon>
        <taxon>Gunneridae</taxon>
        <taxon>Pentapetalae</taxon>
        <taxon>Caryophyllales</taxon>
        <taxon>Cactineae</taxon>
        <taxon>Cactaceae</taxon>
        <taxon>Cactoideae</taxon>
        <taxon>Echinocereeae</taxon>
        <taxon>Carnegiea</taxon>
    </lineage>
</organism>
<dbReference type="GO" id="GO:0008270">
    <property type="term" value="F:zinc ion binding"/>
    <property type="evidence" value="ECO:0007669"/>
    <property type="project" value="UniProtKB-KW"/>
</dbReference>
<dbReference type="PROSITE" id="PS50158">
    <property type="entry name" value="ZF_CCHC"/>
    <property type="match status" value="1"/>
</dbReference>
<evidence type="ECO:0000313" key="4">
    <source>
        <dbReference type="Proteomes" id="UP001153076"/>
    </source>
</evidence>
<dbReference type="PANTHER" id="PTHR47074:SF73">
    <property type="entry name" value="OS04G0448401 PROTEIN"/>
    <property type="match status" value="1"/>
</dbReference>
<comment type="caution">
    <text evidence="3">The sequence shown here is derived from an EMBL/GenBank/DDBJ whole genome shotgun (WGS) entry which is preliminary data.</text>
</comment>
<proteinExistence type="predicted"/>
<keyword evidence="1" id="KW-0479">Metal-binding</keyword>
<dbReference type="InterPro" id="IPR001878">
    <property type="entry name" value="Znf_CCHC"/>
</dbReference>
<keyword evidence="1" id="KW-0862">Zinc</keyword>
<dbReference type="GO" id="GO:0003676">
    <property type="term" value="F:nucleic acid binding"/>
    <property type="evidence" value="ECO:0007669"/>
    <property type="project" value="InterPro"/>
</dbReference>
<dbReference type="AlphaFoldDB" id="A0A9Q1QKA5"/>
<feature type="domain" description="CCHC-type" evidence="2">
    <location>
        <begin position="45"/>
        <end position="58"/>
    </location>
</feature>
<evidence type="ECO:0000259" key="2">
    <source>
        <dbReference type="PROSITE" id="PS50158"/>
    </source>
</evidence>
<evidence type="ECO:0000256" key="1">
    <source>
        <dbReference type="PROSITE-ProRule" id="PRU00047"/>
    </source>
</evidence>
<accession>A0A9Q1QKA5</accession>
<dbReference type="Proteomes" id="UP001153076">
    <property type="component" value="Unassembled WGS sequence"/>
</dbReference>
<reference evidence="3" key="1">
    <citation type="submission" date="2022-04" db="EMBL/GenBank/DDBJ databases">
        <title>Carnegiea gigantea Genome sequencing and assembly v2.</title>
        <authorList>
            <person name="Copetti D."/>
            <person name="Sanderson M.J."/>
            <person name="Burquez A."/>
            <person name="Wojciechowski M.F."/>
        </authorList>
    </citation>
    <scope>NUCLEOTIDE SEQUENCE</scope>
    <source>
        <strain evidence="3">SGP5-SGP5p</strain>
        <tissue evidence="3">Aerial part</tissue>
    </source>
</reference>
<dbReference type="EMBL" id="JAKOGI010000123">
    <property type="protein sequence ID" value="KAJ8443265.1"/>
    <property type="molecule type" value="Genomic_DNA"/>
</dbReference>
<dbReference type="OrthoDB" id="1687712at2759"/>
<evidence type="ECO:0000313" key="3">
    <source>
        <dbReference type="EMBL" id="KAJ8443265.1"/>
    </source>
</evidence>
<keyword evidence="1" id="KW-0863">Zinc-finger</keyword>
<dbReference type="PANTHER" id="PTHR47074">
    <property type="entry name" value="BNAC02G40300D PROTEIN"/>
    <property type="match status" value="1"/>
</dbReference>
<dbReference type="InterPro" id="IPR052929">
    <property type="entry name" value="RNase_H-like_EbsB-rel"/>
</dbReference>
<keyword evidence="4" id="KW-1185">Reference proteome</keyword>
<gene>
    <name evidence="3" type="ORF">Cgig2_010160</name>
</gene>